<sequence>MGAKYLKYIDNGKEGRVIYGDGEIELKFLYELAGGRSIAVIYIPTVDSWYNKTGITTSKRQEIIEFIAKQAAKDQTLNATYELYDDCISLLQETDR</sequence>
<name>A0AAE6MG77_9SPHI</name>
<protein>
    <submittedName>
        <fullName evidence="1">Uncharacterized protein</fullName>
    </submittedName>
</protein>
<organism evidence="1 3">
    <name type="scientific">Mucilaginibacter rubeus</name>
    <dbReference type="NCBI Taxonomy" id="2027860"/>
    <lineage>
        <taxon>Bacteria</taxon>
        <taxon>Pseudomonadati</taxon>
        <taxon>Bacteroidota</taxon>
        <taxon>Sphingobacteriia</taxon>
        <taxon>Sphingobacteriales</taxon>
        <taxon>Sphingobacteriaceae</taxon>
        <taxon>Mucilaginibacter</taxon>
    </lineage>
</organism>
<evidence type="ECO:0000313" key="1">
    <source>
        <dbReference type="EMBL" id="QEM02255.1"/>
    </source>
</evidence>
<proteinExistence type="predicted"/>
<evidence type="ECO:0000313" key="2">
    <source>
        <dbReference type="EMBL" id="QTE49007.1"/>
    </source>
</evidence>
<dbReference type="EMBL" id="CP071880">
    <property type="protein sequence ID" value="QTE49007.1"/>
    <property type="molecule type" value="Genomic_DNA"/>
</dbReference>
<gene>
    <name evidence="1" type="ORF">DIU31_001485</name>
    <name evidence="2" type="ORF">J3L21_26275</name>
</gene>
<accession>A0AAE6MG77</accession>
<dbReference type="AlphaFoldDB" id="A0AAE6MG77"/>
<evidence type="ECO:0000313" key="4">
    <source>
        <dbReference type="Proteomes" id="UP000663940"/>
    </source>
</evidence>
<dbReference type="Proteomes" id="UP000250557">
    <property type="component" value="Chromosome"/>
</dbReference>
<dbReference type="RefSeq" id="WP_112657658.1">
    <property type="nucleotide sequence ID" value="NZ_CP043451.1"/>
</dbReference>
<dbReference type="EMBL" id="CP043451">
    <property type="protein sequence ID" value="QEM02255.1"/>
    <property type="molecule type" value="Genomic_DNA"/>
</dbReference>
<dbReference type="Proteomes" id="UP000663940">
    <property type="component" value="Chromosome"/>
</dbReference>
<evidence type="ECO:0000313" key="3">
    <source>
        <dbReference type="Proteomes" id="UP000250557"/>
    </source>
</evidence>
<reference evidence="2 4" key="2">
    <citation type="submission" date="2021-03" db="EMBL/GenBank/DDBJ databases">
        <title>Mucilaginibacter strains isolated from gold and copper mining confer multi heavy-metal resistance.</title>
        <authorList>
            <person name="Li Y."/>
        </authorList>
    </citation>
    <scope>NUCLEOTIDE SEQUENCE [LARGE SCALE GENOMIC DNA]</scope>
    <source>
        <strain evidence="2 4">P2-4</strain>
    </source>
</reference>
<keyword evidence="4" id="KW-1185">Reference proteome</keyword>
<reference evidence="1 3" key="1">
    <citation type="submission" date="2019-08" db="EMBL/GenBank/DDBJ databases">
        <title>Comparative genome analysis confer to the adaptation heavy metal polluted environment.</title>
        <authorList>
            <person name="Li Y."/>
        </authorList>
    </citation>
    <scope>NUCLEOTIDE SEQUENCE [LARGE SCALE GENOMIC DNA]</scope>
    <source>
        <strain evidence="1 3">P2</strain>
    </source>
</reference>